<dbReference type="InterPro" id="IPR017441">
    <property type="entry name" value="Protein_kinase_ATP_BS"/>
</dbReference>
<feature type="compositionally biased region" description="Low complexity" evidence="11">
    <location>
        <begin position="548"/>
        <end position="561"/>
    </location>
</feature>
<evidence type="ECO:0000259" key="12">
    <source>
        <dbReference type="PROSITE" id="PS50011"/>
    </source>
</evidence>
<dbReference type="PROSITE" id="PS00108">
    <property type="entry name" value="PROTEIN_KINASE_ST"/>
    <property type="match status" value="1"/>
</dbReference>
<dbReference type="GO" id="GO:0005737">
    <property type="term" value="C:cytoplasm"/>
    <property type="evidence" value="ECO:0007669"/>
    <property type="project" value="TreeGrafter"/>
</dbReference>
<dbReference type="PRINTS" id="PR00109">
    <property type="entry name" value="TYRKINASE"/>
</dbReference>
<dbReference type="InterPro" id="IPR011009">
    <property type="entry name" value="Kinase-like_dom_sf"/>
</dbReference>
<dbReference type="PROSITE" id="PS50011">
    <property type="entry name" value="PROTEIN_KINASE_DOM"/>
    <property type="match status" value="1"/>
</dbReference>
<feature type="compositionally biased region" description="Polar residues" evidence="11">
    <location>
        <begin position="697"/>
        <end position="734"/>
    </location>
</feature>
<evidence type="ECO:0000256" key="11">
    <source>
        <dbReference type="SAM" id="MobiDB-lite"/>
    </source>
</evidence>
<dbReference type="GO" id="GO:0005524">
    <property type="term" value="F:ATP binding"/>
    <property type="evidence" value="ECO:0007669"/>
    <property type="project" value="UniProtKB-UniRule"/>
</dbReference>
<feature type="compositionally biased region" description="Pro residues" evidence="11">
    <location>
        <begin position="432"/>
        <end position="443"/>
    </location>
</feature>
<dbReference type="Proteomes" id="UP000076738">
    <property type="component" value="Unassembled WGS sequence"/>
</dbReference>
<keyword evidence="5 10" id="KW-0547">Nucleotide-binding</keyword>
<dbReference type="PANTHER" id="PTHR48012:SF21">
    <property type="entry name" value="PH DOMAIN-CONTAINING PROTEIN"/>
    <property type="match status" value="1"/>
</dbReference>
<organism evidence="13 14">
    <name type="scientific">Calocera viscosa (strain TUFC12733)</name>
    <dbReference type="NCBI Taxonomy" id="1330018"/>
    <lineage>
        <taxon>Eukaryota</taxon>
        <taxon>Fungi</taxon>
        <taxon>Dikarya</taxon>
        <taxon>Basidiomycota</taxon>
        <taxon>Agaricomycotina</taxon>
        <taxon>Dacrymycetes</taxon>
        <taxon>Dacrymycetales</taxon>
        <taxon>Dacrymycetaceae</taxon>
        <taxon>Calocera</taxon>
    </lineage>
</organism>
<dbReference type="EMBL" id="KV417274">
    <property type="protein sequence ID" value="KZO98755.1"/>
    <property type="molecule type" value="Genomic_DNA"/>
</dbReference>
<evidence type="ECO:0000256" key="1">
    <source>
        <dbReference type="ARBA" id="ARBA00008874"/>
    </source>
</evidence>
<feature type="binding site" evidence="10">
    <location>
        <position position="46"/>
    </location>
    <ligand>
        <name>ATP</name>
        <dbReference type="ChEBI" id="CHEBI:30616"/>
    </ligand>
</feature>
<dbReference type="Gene3D" id="1.10.510.10">
    <property type="entry name" value="Transferase(Phosphotransferase) domain 1"/>
    <property type="match status" value="1"/>
</dbReference>
<protein>
    <recommendedName>
        <fullName evidence="2">non-specific serine/threonine protein kinase</fullName>
        <ecNumber evidence="2">2.7.11.1</ecNumber>
    </recommendedName>
</protein>
<sequence>MPELPLAPTEKPVTSVFRKLELVGRGGFGTVHRGIHIESGSIVALKIINLDKADDDVDDIQREIALLSRLRGGAQYNVTRYWGCWLEDTKVWIAMDYAAGGSLTTLMKAGLIEERYTAVVVRETLIGLSYLHRENVIHRDIKAANILLTSRGHVMLIDFGVSALLASKDDKRMTLIGTPHYIAPEVIRSTSSYNTKADIWSLGITIYELATGEPPHSVVRDVEQAFAAISKQSPPVLPPKAGSEAMREFVEACLMEKPSDRPTADDLLKHKWLKPFLKRPVSVLTELIKRYKDWEEKGGVRNSMIELDDKRDTSDDGDLLSFDRPISTWEFESTLRLQHIGLSALVDKDDIEMPTGTNSNASNSLSRVAPLFARKLFSEHAEPPPPPDDMMRSPPSRRRQPTPQPFLGEPLRTESPRPLDGPTVKPVNFSFPPKPPGAHPMPTPTASDEQFRSATPTATTSRSASPNVMRSHSPLPSEPPPQIRRSPKSRSNSPPASPQSTLRNKRRAATLDSKIADPPTLSLPQSQPVVTSPSRPVMAPGWSFPSVPESAAPGRPRAPSDSAPPPRDVQISGSAPPLPPPLLRANSAMPWTTLQPTSESTESLVSSPATPTRNLGPRRPSLARLGSAMAVMETAPGTPGPSPMPSIGALLAISDPAEGKDGKMPPLTPPKPDFANSDPDFLPPSPTMTSHPFPLHSTPQGSTSLNTSQLTVSTTNSSSPFSARPSRNNSTSAFATPASPFPSHLPLQKPLGLPPVRLLDYRQLGTSEAIHAELAKTVESLRDWMGLVEHALAGVLDFKHGLREIVDIQG</sequence>
<evidence type="ECO:0000256" key="10">
    <source>
        <dbReference type="PROSITE-ProRule" id="PRU10141"/>
    </source>
</evidence>
<dbReference type="Pfam" id="PF00069">
    <property type="entry name" value="Pkinase"/>
    <property type="match status" value="1"/>
</dbReference>
<dbReference type="PANTHER" id="PTHR48012">
    <property type="entry name" value="STERILE20-LIKE KINASE, ISOFORM B-RELATED"/>
    <property type="match status" value="1"/>
</dbReference>
<evidence type="ECO:0000256" key="7">
    <source>
        <dbReference type="ARBA" id="ARBA00022840"/>
    </source>
</evidence>
<dbReference type="EC" id="2.7.11.1" evidence="2"/>
<comment type="catalytic activity">
    <reaction evidence="8">
        <text>L-threonyl-[protein] + ATP = O-phospho-L-threonyl-[protein] + ADP + H(+)</text>
        <dbReference type="Rhea" id="RHEA:46608"/>
        <dbReference type="Rhea" id="RHEA-COMP:11060"/>
        <dbReference type="Rhea" id="RHEA-COMP:11605"/>
        <dbReference type="ChEBI" id="CHEBI:15378"/>
        <dbReference type="ChEBI" id="CHEBI:30013"/>
        <dbReference type="ChEBI" id="CHEBI:30616"/>
        <dbReference type="ChEBI" id="CHEBI:61977"/>
        <dbReference type="ChEBI" id="CHEBI:456216"/>
        <dbReference type="EC" id="2.7.11.1"/>
    </reaction>
</comment>
<feature type="region of interest" description="Disordered" evidence="11">
    <location>
        <begin position="378"/>
        <end position="626"/>
    </location>
</feature>
<keyword evidence="3" id="KW-0723">Serine/threonine-protein kinase</keyword>
<evidence type="ECO:0000256" key="6">
    <source>
        <dbReference type="ARBA" id="ARBA00022777"/>
    </source>
</evidence>
<dbReference type="InterPro" id="IPR050629">
    <property type="entry name" value="STE20/SPS1-PAK"/>
</dbReference>
<feature type="compositionally biased region" description="Low complexity" evidence="11">
    <location>
        <begin position="452"/>
        <end position="466"/>
    </location>
</feature>
<comment type="similarity">
    <text evidence="1">Belongs to the protein kinase superfamily. STE Ser/Thr protein kinase family. STE20 subfamily.</text>
</comment>
<dbReference type="InterPro" id="IPR000719">
    <property type="entry name" value="Prot_kinase_dom"/>
</dbReference>
<evidence type="ECO:0000256" key="8">
    <source>
        <dbReference type="ARBA" id="ARBA00047899"/>
    </source>
</evidence>
<evidence type="ECO:0000313" key="13">
    <source>
        <dbReference type="EMBL" id="KZO98755.1"/>
    </source>
</evidence>
<name>A0A167PG17_CALVF</name>
<dbReference type="AlphaFoldDB" id="A0A167PG17"/>
<evidence type="ECO:0000256" key="9">
    <source>
        <dbReference type="ARBA" id="ARBA00048679"/>
    </source>
</evidence>
<accession>A0A167PG17</accession>
<comment type="catalytic activity">
    <reaction evidence="9">
        <text>L-seryl-[protein] + ATP = O-phospho-L-seryl-[protein] + ADP + H(+)</text>
        <dbReference type="Rhea" id="RHEA:17989"/>
        <dbReference type="Rhea" id="RHEA-COMP:9863"/>
        <dbReference type="Rhea" id="RHEA-COMP:11604"/>
        <dbReference type="ChEBI" id="CHEBI:15378"/>
        <dbReference type="ChEBI" id="CHEBI:29999"/>
        <dbReference type="ChEBI" id="CHEBI:30616"/>
        <dbReference type="ChEBI" id="CHEBI:83421"/>
        <dbReference type="ChEBI" id="CHEBI:456216"/>
        <dbReference type="EC" id="2.7.11.1"/>
    </reaction>
</comment>
<dbReference type="SMART" id="SM00220">
    <property type="entry name" value="S_TKc"/>
    <property type="match status" value="1"/>
</dbReference>
<feature type="region of interest" description="Disordered" evidence="11">
    <location>
        <begin position="655"/>
        <end position="738"/>
    </location>
</feature>
<dbReference type="FunFam" id="1.10.510.10:FF:000499">
    <property type="entry name" value="Serine/threonine-protein kinase KIC1"/>
    <property type="match status" value="1"/>
</dbReference>
<dbReference type="InterPro" id="IPR008271">
    <property type="entry name" value="Ser/Thr_kinase_AS"/>
</dbReference>
<keyword evidence="6 13" id="KW-0418">Kinase</keyword>
<keyword evidence="14" id="KW-1185">Reference proteome</keyword>
<dbReference type="InterPro" id="IPR001245">
    <property type="entry name" value="Ser-Thr/Tyr_kinase_cat_dom"/>
</dbReference>
<dbReference type="SUPFAM" id="SSF56112">
    <property type="entry name" value="Protein kinase-like (PK-like)"/>
    <property type="match status" value="1"/>
</dbReference>
<dbReference type="OrthoDB" id="248923at2759"/>
<evidence type="ECO:0000313" key="14">
    <source>
        <dbReference type="Proteomes" id="UP000076738"/>
    </source>
</evidence>
<evidence type="ECO:0000256" key="4">
    <source>
        <dbReference type="ARBA" id="ARBA00022679"/>
    </source>
</evidence>
<keyword evidence="4" id="KW-0808">Transferase</keyword>
<evidence type="ECO:0000256" key="2">
    <source>
        <dbReference type="ARBA" id="ARBA00012513"/>
    </source>
</evidence>
<dbReference type="PROSITE" id="PS00107">
    <property type="entry name" value="PROTEIN_KINASE_ATP"/>
    <property type="match status" value="1"/>
</dbReference>
<feature type="compositionally biased region" description="Polar residues" evidence="11">
    <location>
        <begin position="589"/>
        <end position="613"/>
    </location>
</feature>
<proteinExistence type="inferred from homology"/>
<evidence type="ECO:0000256" key="3">
    <source>
        <dbReference type="ARBA" id="ARBA00022527"/>
    </source>
</evidence>
<dbReference type="STRING" id="1330018.A0A167PG17"/>
<evidence type="ECO:0000256" key="5">
    <source>
        <dbReference type="ARBA" id="ARBA00022741"/>
    </source>
</evidence>
<keyword evidence="7 10" id="KW-0067">ATP-binding</keyword>
<gene>
    <name evidence="13" type="ORF">CALVIDRAFT_561701</name>
</gene>
<reference evidence="13 14" key="1">
    <citation type="journal article" date="2016" name="Mol. Biol. Evol.">
        <title>Comparative Genomics of Early-Diverging Mushroom-Forming Fungi Provides Insights into the Origins of Lignocellulose Decay Capabilities.</title>
        <authorList>
            <person name="Nagy L.G."/>
            <person name="Riley R."/>
            <person name="Tritt A."/>
            <person name="Adam C."/>
            <person name="Daum C."/>
            <person name="Floudas D."/>
            <person name="Sun H."/>
            <person name="Yadav J.S."/>
            <person name="Pangilinan J."/>
            <person name="Larsson K.H."/>
            <person name="Matsuura K."/>
            <person name="Barry K."/>
            <person name="Labutti K."/>
            <person name="Kuo R."/>
            <person name="Ohm R.A."/>
            <person name="Bhattacharya S.S."/>
            <person name="Shirouzu T."/>
            <person name="Yoshinaga Y."/>
            <person name="Martin F.M."/>
            <person name="Grigoriev I.V."/>
            <person name="Hibbett D.S."/>
        </authorList>
    </citation>
    <scope>NUCLEOTIDE SEQUENCE [LARGE SCALE GENOMIC DNA]</scope>
    <source>
        <strain evidence="13 14">TUFC12733</strain>
    </source>
</reference>
<dbReference type="GO" id="GO:0004674">
    <property type="term" value="F:protein serine/threonine kinase activity"/>
    <property type="evidence" value="ECO:0007669"/>
    <property type="project" value="UniProtKB-KW"/>
</dbReference>
<feature type="domain" description="Protein kinase" evidence="12">
    <location>
        <begin position="17"/>
        <end position="273"/>
    </location>
</feature>
<feature type="compositionally biased region" description="Polar residues" evidence="11">
    <location>
        <begin position="522"/>
        <end position="534"/>
    </location>
</feature>